<dbReference type="HAMAP" id="MF_00382">
    <property type="entry name" value="Ribosomal_bL20"/>
    <property type="match status" value="1"/>
</dbReference>
<dbReference type="NCBIfam" id="TIGR01032">
    <property type="entry name" value="rplT_bact"/>
    <property type="match status" value="1"/>
</dbReference>
<protein>
    <recommendedName>
        <fullName evidence="6">50S ribosomal protein L20</fullName>
    </recommendedName>
</protein>
<gene>
    <name evidence="5" type="ORF">METZ01_LOCUS204018</name>
</gene>
<dbReference type="FunFam" id="1.10.1900.20:FF:000001">
    <property type="entry name" value="50S ribosomal protein L20"/>
    <property type="match status" value="1"/>
</dbReference>
<dbReference type="GO" id="GO:0003735">
    <property type="term" value="F:structural constituent of ribosome"/>
    <property type="evidence" value="ECO:0007669"/>
    <property type="project" value="InterPro"/>
</dbReference>
<evidence type="ECO:0000256" key="4">
    <source>
        <dbReference type="SAM" id="MobiDB-lite"/>
    </source>
</evidence>
<dbReference type="CDD" id="cd07026">
    <property type="entry name" value="Ribosomal_L20"/>
    <property type="match status" value="1"/>
</dbReference>
<evidence type="ECO:0000313" key="5">
    <source>
        <dbReference type="EMBL" id="SVB51164.1"/>
    </source>
</evidence>
<dbReference type="Pfam" id="PF00453">
    <property type="entry name" value="Ribosomal_L20"/>
    <property type="match status" value="1"/>
</dbReference>
<organism evidence="5">
    <name type="scientific">marine metagenome</name>
    <dbReference type="NCBI Taxonomy" id="408172"/>
    <lineage>
        <taxon>unclassified sequences</taxon>
        <taxon>metagenomes</taxon>
        <taxon>ecological metagenomes</taxon>
    </lineage>
</organism>
<evidence type="ECO:0000256" key="3">
    <source>
        <dbReference type="ARBA" id="ARBA00023274"/>
    </source>
</evidence>
<dbReference type="Gene3D" id="6.10.160.10">
    <property type="match status" value="1"/>
</dbReference>
<dbReference type="Gene3D" id="1.10.1900.20">
    <property type="entry name" value="Ribosomal protein L20"/>
    <property type="match status" value="1"/>
</dbReference>
<keyword evidence="2" id="KW-0689">Ribosomal protein</keyword>
<evidence type="ECO:0000256" key="1">
    <source>
        <dbReference type="ARBA" id="ARBA00007698"/>
    </source>
</evidence>
<dbReference type="GO" id="GO:1990904">
    <property type="term" value="C:ribonucleoprotein complex"/>
    <property type="evidence" value="ECO:0007669"/>
    <property type="project" value="UniProtKB-KW"/>
</dbReference>
<dbReference type="SUPFAM" id="SSF74731">
    <property type="entry name" value="Ribosomal protein L20"/>
    <property type="match status" value="1"/>
</dbReference>
<sequence>MSRVKGGKTTRRRHKSILSQVKGHRGARRTRIKAAKESLTHALNYATKHRHLKKRNMRSLSITRINAATRIHGLSYSKFINLLSINNIELDRKSIAELAIREPEGFKTLVESIKK</sequence>
<dbReference type="GO" id="GO:0005840">
    <property type="term" value="C:ribosome"/>
    <property type="evidence" value="ECO:0007669"/>
    <property type="project" value="UniProtKB-KW"/>
</dbReference>
<reference evidence="5" key="1">
    <citation type="submission" date="2018-05" db="EMBL/GenBank/DDBJ databases">
        <authorList>
            <person name="Lanie J.A."/>
            <person name="Ng W.-L."/>
            <person name="Kazmierczak K.M."/>
            <person name="Andrzejewski T.M."/>
            <person name="Davidsen T.M."/>
            <person name="Wayne K.J."/>
            <person name="Tettelin H."/>
            <person name="Glass J.I."/>
            <person name="Rusch D."/>
            <person name="Podicherti R."/>
            <person name="Tsui H.-C.T."/>
            <person name="Winkler M.E."/>
        </authorList>
    </citation>
    <scope>NUCLEOTIDE SEQUENCE</scope>
</reference>
<feature type="region of interest" description="Disordered" evidence="4">
    <location>
        <begin position="1"/>
        <end position="30"/>
    </location>
</feature>
<evidence type="ECO:0000256" key="2">
    <source>
        <dbReference type="ARBA" id="ARBA00022980"/>
    </source>
</evidence>
<keyword evidence="3" id="KW-0687">Ribonucleoprotein</keyword>
<dbReference type="InterPro" id="IPR035566">
    <property type="entry name" value="Ribosomal_protein_bL20_C"/>
</dbReference>
<name>A0A382EM30_9ZZZZ</name>
<dbReference type="PANTHER" id="PTHR10986">
    <property type="entry name" value="39S RIBOSOMAL PROTEIN L20"/>
    <property type="match status" value="1"/>
</dbReference>
<dbReference type="GO" id="GO:0006412">
    <property type="term" value="P:translation"/>
    <property type="evidence" value="ECO:0007669"/>
    <property type="project" value="InterPro"/>
</dbReference>
<dbReference type="EMBL" id="UINC01044983">
    <property type="protein sequence ID" value="SVB51164.1"/>
    <property type="molecule type" value="Genomic_DNA"/>
</dbReference>
<accession>A0A382EM30</accession>
<evidence type="ECO:0008006" key="6">
    <source>
        <dbReference type="Google" id="ProtNLM"/>
    </source>
</evidence>
<dbReference type="AlphaFoldDB" id="A0A382EM30"/>
<dbReference type="InterPro" id="IPR005813">
    <property type="entry name" value="Ribosomal_bL20"/>
</dbReference>
<dbReference type="PRINTS" id="PR00062">
    <property type="entry name" value="RIBOSOMALL20"/>
</dbReference>
<dbReference type="GO" id="GO:0019843">
    <property type="term" value="F:rRNA binding"/>
    <property type="evidence" value="ECO:0007669"/>
    <property type="project" value="InterPro"/>
</dbReference>
<comment type="similarity">
    <text evidence="1">Belongs to the bacterial ribosomal protein bL20 family.</text>
</comment>
<proteinExistence type="inferred from homology"/>